<dbReference type="Proteomes" id="UP000509241">
    <property type="component" value="Chromosome"/>
</dbReference>
<dbReference type="OrthoDB" id="306312at2157"/>
<dbReference type="GeneID" id="56033390"/>
<dbReference type="InterPro" id="IPR058742">
    <property type="entry name" value="DUF7989"/>
</dbReference>
<feature type="compositionally biased region" description="Low complexity" evidence="1">
    <location>
        <begin position="1"/>
        <end position="12"/>
    </location>
</feature>
<accession>A0A7D5GHB7</accession>
<feature type="region of interest" description="Disordered" evidence="1">
    <location>
        <begin position="1"/>
        <end position="110"/>
    </location>
</feature>
<evidence type="ECO:0000256" key="1">
    <source>
        <dbReference type="SAM" id="MobiDB-lite"/>
    </source>
</evidence>
<proteinExistence type="predicted"/>
<organism evidence="2 3">
    <name type="scientific">Natrinema halophilum</name>
    <dbReference type="NCBI Taxonomy" id="1699371"/>
    <lineage>
        <taxon>Archaea</taxon>
        <taxon>Methanobacteriati</taxon>
        <taxon>Methanobacteriota</taxon>
        <taxon>Stenosarchaea group</taxon>
        <taxon>Halobacteria</taxon>
        <taxon>Halobacteriales</taxon>
        <taxon>Natrialbaceae</taxon>
        <taxon>Natrinema</taxon>
    </lineage>
</organism>
<evidence type="ECO:0000313" key="3">
    <source>
        <dbReference type="Proteomes" id="UP000509241"/>
    </source>
</evidence>
<dbReference type="RefSeq" id="WP_179260683.1">
    <property type="nucleotide sequence ID" value="NZ_CP058601.1"/>
</dbReference>
<evidence type="ECO:0000313" key="2">
    <source>
        <dbReference type="EMBL" id="QLG48947.1"/>
    </source>
</evidence>
<dbReference type="AlphaFoldDB" id="A0A7D5GHB7"/>
<feature type="compositionally biased region" description="Basic and acidic residues" evidence="1">
    <location>
        <begin position="77"/>
        <end position="110"/>
    </location>
</feature>
<feature type="compositionally biased region" description="Basic and acidic residues" evidence="1">
    <location>
        <begin position="38"/>
        <end position="53"/>
    </location>
</feature>
<dbReference type="KEGG" id="haly:HYG82_08825"/>
<dbReference type="Pfam" id="PF25951">
    <property type="entry name" value="DUF7989"/>
    <property type="match status" value="1"/>
</dbReference>
<protein>
    <submittedName>
        <fullName evidence="2">Uncharacterized protein</fullName>
    </submittedName>
</protein>
<sequence length="110" mass="11762">MTDNDTTDTMADVSHTNPDTGETAGRLFNRGPTVAADGGERTADSRSSSEQRSDGGTPTSETADETDESTDAAGTMRDVDHTPPKEADDANRVFERGTEHGRRSDTEVEE</sequence>
<reference evidence="2 3" key="1">
    <citation type="submission" date="2020-07" db="EMBL/GenBank/DDBJ databases">
        <authorList>
            <person name="Cui H."/>
        </authorList>
    </citation>
    <scope>NUCLEOTIDE SEQUENCE [LARGE SCALE GENOMIC DNA]</scope>
    <source>
        <strain evidence="2 3">YPL8</strain>
    </source>
</reference>
<gene>
    <name evidence="2" type="ORF">HYG82_08825</name>
</gene>
<dbReference type="EMBL" id="CP058601">
    <property type="protein sequence ID" value="QLG48947.1"/>
    <property type="molecule type" value="Genomic_DNA"/>
</dbReference>
<keyword evidence="3" id="KW-1185">Reference proteome</keyword>
<name>A0A7D5GHB7_9EURY</name>